<sequence length="144" mass="16201">MKTSGDNSKEIRAARLVTLHSACQLASVCKHNICRNYGSMLKSTLVYLYASMSNQYYTYIFTSECTSKPPISRWPHIHIPGAIVTGVSQVLIFVLCSFICFSPLVSLKNLSIYEGRRFHRIDITARVSGYAFSFVYLSHGNFAD</sequence>
<organism evidence="2 3">
    <name type="scientific">Cardiocondyla obscurior</name>
    <dbReference type="NCBI Taxonomy" id="286306"/>
    <lineage>
        <taxon>Eukaryota</taxon>
        <taxon>Metazoa</taxon>
        <taxon>Ecdysozoa</taxon>
        <taxon>Arthropoda</taxon>
        <taxon>Hexapoda</taxon>
        <taxon>Insecta</taxon>
        <taxon>Pterygota</taxon>
        <taxon>Neoptera</taxon>
        <taxon>Endopterygota</taxon>
        <taxon>Hymenoptera</taxon>
        <taxon>Apocrita</taxon>
        <taxon>Aculeata</taxon>
        <taxon>Formicoidea</taxon>
        <taxon>Formicidae</taxon>
        <taxon>Myrmicinae</taxon>
        <taxon>Cardiocondyla</taxon>
    </lineage>
</organism>
<keyword evidence="1" id="KW-0472">Membrane</keyword>
<dbReference type="Proteomes" id="UP001430953">
    <property type="component" value="Unassembled WGS sequence"/>
</dbReference>
<dbReference type="EMBL" id="JADYXP020000016">
    <property type="protein sequence ID" value="KAL0108062.1"/>
    <property type="molecule type" value="Genomic_DNA"/>
</dbReference>
<name>A0AAW2EY38_9HYME</name>
<dbReference type="AlphaFoldDB" id="A0AAW2EY38"/>
<evidence type="ECO:0000256" key="1">
    <source>
        <dbReference type="SAM" id="Phobius"/>
    </source>
</evidence>
<comment type="caution">
    <text evidence="2">The sequence shown here is derived from an EMBL/GenBank/DDBJ whole genome shotgun (WGS) entry which is preliminary data.</text>
</comment>
<keyword evidence="3" id="KW-1185">Reference proteome</keyword>
<keyword evidence="1" id="KW-1133">Transmembrane helix</keyword>
<evidence type="ECO:0000313" key="2">
    <source>
        <dbReference type="EMBL" id="KAL0108062.1"/>
    </source>
</evidence>
<accession>A0AAW2EY38</accession>
<proteinExistence type="predicted"/>
<feature type="transmembrane region" description="Helical" evidence="1">
    <location>
        <begin position="82"/>
        <end position="107"/>
    </location>
</feature>
<evidence type="ECO:0000313" key="3">
    <source>
        <dbReference type="Proteomes" id="UP001430953"/>
    </source>
</evidence>
<protein>
    <submittedName>
        <fullName evidence="2">Uncharacterized protein</fullName>
    </submittedName>
</protein>
<reference evidence="2 3" key="1">
    <citation type="submission" date="2023-03" db="EMBL/GenBank/DDBJ databases">
        <title>High recombination rates correlate with genetic variation in Cardiocondyla obscurior ants.</title>
        <authorList>
            <person name="Errbii M."/>
        </authorList>
    </citation>
    <scope>NUCLEOTIDE SEQUENCE [LARGE SCALE GENOMIC DNA]</scope>
    <source>
        <strain evidence="2">Alpha-2009</strain>
        <tissue evidence="2">Whole body</tissue>
    </source>
</reference>
<feature type="transmembrane region" description="Helical" evidence="1">
    <location>
        <begin position="45"/>
        <end position="62"/>
    </location>
</feature>
<gene>
    <name evidence="2" type="ORF">PUN28_014971</name>
</gene>
<keyword evidence="1" id="KW-0812">Transmembrane</keyword>